<dbReference type="InParanoid" id="K1QVY5"/>
<organism evidence="2">
    <name type="scientific">Magallana gigas</name>
    <name type="common">Pacific oyster</name>
    <name type="synonym">Crassostrea gigas</name>
    <dbReference type="NCBI Taxonomy" id="29159"/>
    <lineage>
        <taxon>Eukaryota</taxon>
        <taxon>Metazoa</taxon>
        <taxon>Spiralia</taxon>
        <taxon>Lophotrochozoa</taxon>
        <taxon>Mollusca</taxon>
        <taxon>Bivalvia</taxon>
        <taxon>Autobranchia</taxon>
        <taxon>Pteriomorphia</taxon>
        <taxon>Ostreida</taxon>
        <taxon>Ostreoidea</taxon>
        <taxon>Ostreidae</taxon>
        <taxon>Magallana</taxon>
    </lineage>
</organism>
<accession>K1QVY5</accession>
<feature type="compositionally biased region" description="Polar residues" evidence="1">
    <location>
        <begin position="37"/>
        <end position="48"/>
    </location>
</feature>
<evidence type="ECO:0000256" key="1">
    <source>
        <dbReference type="SAM" id="MobiDB-lite"/>
    </source>
</evidence>
<dbReference type="EMBL" id="JH818674">
    <property type="protein sequence ID" value="EKC37823.1"/>
    <property type="molecule type" value="Genomic_DNA"/>
</dbReference>
<reference evidence="2" key="1">
    <citation type="journal article" date="2012" name="Nature">
        <title>The oyster genome reveals stress adaptation and complexity of shell formation.</title>
        <authorList>
            <person name="Zhang G."/>
            <person name="Fang X."/>
            <person name="Guo X."/>
            <person name="Li L."/>
            <person name="Luo R."/>
            <person name="Xu F."/>
            <person name="Yang P."/>
            <person name="Zhang L."/>
            <person name="Wang X."/>
            <person name="Qi H."/>
            <person name="Xiong Z."/>
            <person name="Que H."/>
            <person name="Xie Y."/>
            <person name="Holland P.W."/>
            <person name="Paps J."/>
            <person name="Zhu Y."/>
            <person name="Wu F."/>
            <person name="Chen Y."/>
            <person name="Wang J."/>
            <person name="Peng C."/>
            <person name="Meng J."/>
            <person name="Yang L."/>
            <person name="Liu J."/>
            <person name="Wen B."/>
            <person name="Zhang N."/>
            <person name="Huang Z."/>
            <person name="Zhu Q."/>
            <person name="Feng Y."/>
            <person name="Mount A."/>
            <person name="Hedgecock D."/>
            <person name="Xu Z."/>
            <person name="Liu Y."/>
            <person name="Domazet-Loso T."/>
            <person name="Du Y."/>
            <person name="Sun X."/>
            <person name="Zhang S."/>
            <person name="Liu B."/>
            <person name="Cheng P."/>
            <person name="Jiang X."/>
            <person name="Li J."/>
            <person name="Fan D."/>
            <person name="Wang W."/>
            <person name="Fu W."/>
            <person name="Wang T."/>
            <person name="Wang B."/>
            <person name="Zhang J."/>
            <person name="Peng Z."/>
            <person name="Li Y."/>
            <person name="Li N."/>
            <person name="Wang J."/>
            <person name="Chen M."/>
            <person name="He Y."/>
            <person name="Tan F."/>
            <person name="Song X."/>
            <person name="Zheng Q."/>
            <person name="Huang R."/>
            <person name="Yang H."/>
            <person name="Du X."/>
            <person name="Chen L."/>
            <person name="Yang M."/>
            <person name="Gaffney P.M."/>
            <person name="Wang S."/>
            <person name="Luo L."/>
            <person name="She Z."/>
            <person name="Ming Y."/>
            <person name="Huang W."/>
            <person name="Zhang S."/>
            <person name="Huang B."/>
            <person name="Zhang Y."/>
            <person name="Qu T."/>
            <person name="Ni P."/>
            <person name="Miao G."/>
            <person name="Wang J."/>
            <person name="Wang Q."/>
            <person name="Steinberg C.E."/>
            <person name="Wang H."/>
            <person name="Li N."/>
            <person name="Qian L."/>
            <person name="Zhang G."/>
            <person name="Li Y."/>
            <person name="Yang H."/>
            <person name="Liu X."/>
            <person name="Wang J."/>
            <person name="Yin Y."/>
            <person name="Wang J."/>
        </authorList>
    </citation>
    <scope>NUCLEOTIDE SEQUENCE [LARGE SCALE GENOMIC DNA]</scope>
    <source>
        <strain evidence="2">05x7-T-G4-1.051#20</strain>
    </source>
</reference>
<sequence length="59" mass="6513">MRLKPRMTRSVDGEIWRPVVLGSGFSPHGYYCQLTSENGHGHQKQTTEGYGGNGNVYTG</sequence>
<evidence type="ECO:0000313" key="2">
    <source>
        <dbReference type="EMBL" id="EKC37823.1"/>
    </source>
</evidence>
<proteinExistence type="predicted"/>
<feature type="region of interest" description="Disordered" evidence="1">
    <location>
        <begin position="37"/>
        <end position="59"/>
    </location>
</feature>
<protein>
    <submittedName>
        <fullName evidence="2">Uncharacterized protein</fullName>
    </submittedName>
</protein>
<gene>
    <name evidence="2" type="ORF">CGI_10017645</name>
</gene>
<feature type="compositionally biased region" description="Gly residues" evidence="1">
    <location>
        <begin position="49"/>
        <end position="59"/>
    </location>
</feature>
<name>K1QVY5_MAGGI</name>
<dbReference type="AlphaFoldDB" id="K1QVY5"/>
<dbReference type="HOGENOM" id="CLU_2963027_0_0_1"/>